<sequence>MLSDTFLFELKVNHNASQRAKSAAAARARQRDAPAGGQGRPASREGLAQPAEPQATVHVRTMREIAEKLDANMKVTCQGIGLPIKFVKEPRLHTIARQMLAKMGTFGLVANQLEESVVRVIAQRQVTQLKAGFTLSSSAAKTAEQEGAPVFRAKEKESRVVDVRILEKICARLKEAGGAVQPMLEAMDSGGGGCVAVEDWCAGLELLGCSMGDAMQAWNLLEVEEGSSGVPVVILALAMEARLAPPSCGSPSSRSRLLKRRPTTLSFGRL</sequence>
<protein>
    <submittedName>
        <fullName evidence="2">Uncharacterized protein</fullName>
    </submittedName>
</protein>
<proteinExistence type="predicted"/>
<reference evidence="2" key="1">
    <citation type="submission" date="2021-01" db="EMBL/GenBank/DDBJ databases">
        <authorList>
            <person name="Corre E."/>
            <person name="Pelletier E."/>
            <person name="Niang G."/>
            <person name="Scheremetjew M."/>
            <person name="Finn R."/>
            <person name="Kale V."/>
            <person name="Holt S."/>
            <person name="Cochrane G."/>
            <person name="Meng A."/>
            <person name="Brown T."/>
            <person name="Cohen L."/>
        </authorList>
    </citation>
    <scope>NUCLEOTIDE SEQUENCE</scope>
    <source>
        <strain evidence="2">RCC3387</strain>
    </source>
</reference>
<accession>A0A7S2KRM1</accession>
<evidence type="ECO:0000256" key="1">
    <source>
        <dbReference type="SAM" id="MobiDB-lite"/>
    </source>
</evidence>
<feature type="region of interest" description="Disordered" evidence="1">
    <location>
        <begin position="19"/>
        <end position="57"/>
    </location>
</feature>
<evidence type="ECO:0000313" key="2">
    <source>
        <dbReference type="EMBL" id="CAD9584758.1"/>
    </source>
</evidence>
<dbReference type="AlphaFoldDB" id="A0A7S2KRM1"/>
<organism evidence="2">
    <name type="scientific">Zooxanthella nutricula</name>
    <dbReference type="NCBI Taxonomy" id="1333877"/>
    <lineage>
        <taxon>Eukaryota</taxon>
        <taxon>Sar</taxon>
        <taxon>Alveolata</taxon>
        <taxon>Dinophyceae</taxon>
        <taxon>Peridiniales</taxon>
        <taxon>Peridiniales incertae sedis</taxon>
        <taxon>Zooxanthella</taxon>
    </lineage>
</organism>
<feature type="region of interest" description="Disordered" evidence="1">
    <location>
        <begin position="246"/>
        <end position="270"/>
    </location>
</feature>
<dbReference type="EMBL" id="HBGW01051106">
    <property type="protein sequence ID" value="CAD9584758.1"/>
    <property type="molecule type" value="Transcribed_RNA"/>
</dbReference>
<name>A0A7S2KRM1_9DINO</name>
<gene>
    <name evidence="2" type="ORF">BRAN1462_LOCUS32499</name>
</gene>
<feature type="compositionally biased region" description="Low complexity" evidence="1">
    <location>
        <begin position="246"/>
        <end position="255"/>
    </location>
</feature>